<dbReference type="AlphaFoldDB" id="A0A9J6CJ98"/>
<dbReference type="OrthoDB" id="1478556at2759"/>
<gene>
    <name evidence="1" type="ORF">PVAND_011421</name>
</gene>
<dbReference type="PANTHER" id="PTHR12890:SF0">
    <property type="entry name" value="PROTEIN-L-HISTIDINE N-PROS-METHYLTRANSFERASE"/>
    <property type="match status" value="1"/>
</dbReference>
<proteinExistence type="predicted"/>
<protein>
    <recommendedName>
        <fullName evidence="3">Methyltransferase-like protein 9</fullName>
    </recommendedName>
</protein>
<dbReference type="InterPro" id="IPR029063">
    <property type="entry name" value="SAM-dependent_MTases_sf"/>
</dbReference>
<dbReference type="GO" id="GO:0106370">
    <property type="term" value="F:protein-L-histidine N-pros-methyltransferase activity"/>
    <property type="evidence" value="ECO:0007669"/>
    <property type="project" value="InterPro"/>
</dbReference>
<dbReference type="EMBL" id="JADBJN010000001">
    <property type="protein sequence ID" value="KAG5682029.1"/>
    <property type="molecule type" value="Genomic_DNA"/>
</dbReference>
<name>A0A9J6CJ98_POLVA</name>
<evidence type="ECO:0000313" key="2">
    <source>
        <dbReference type="Proteomes" id="UP001107558"/>
    </source>
</evidence>
<sequence length="318" mass="36857">MTQPRARGYLANILYEKYHNDAYINNYDMKQWYKLPNEGKEIDDRYRSKFLNFVEPDDLTLTWLENSKAKSADLWLQLWHIFCKTILKLFLTQTCCNGLLKRGSMFILSENQFANLLLHGGLNFGNETNINFLDVGAGDGEITLRLAKSLIQINSNISLKVFTTESSYIMKDRLREKNFTVINDVRDLENNSVHLIACLNVLDRCTDPKSLLNDIRNALHPDGRVILALVLPYNHYVERSSTHLPIEPLLPHWPSKCGHLPFNEEINVFFQQLEIMGFRIESFTKTAYLCEGDLRQSFYWLIDVVVVLSKTSSHCNNK</sequence>
<dbReference type="PANTHER" id="PTHR12890">
    <property type="entry name" value="DREV PROTEIN"/>
    <property type="match status" value="1"/>
</dbReference>
<keyword evidence="2" id="KW-1185">Reference proteome</keyword>
<dbReference type="SUPFAM" id="SSF53335">
    <property type="entry name" value="S-adenosyl-L-methionine-dependent methyltransferases"/>
    <property type="match status" value="1"/>
</dbReference>
<dbReference type="Proteomes" id="UP001107558">
    <property type="component" value="Chromosome 1"/>
</dbReference>
<dbReference type="CDD" id="cd02440">
    <property type="entry name" value="AdoMet_MTases"/>
    <property type="match status" value="1"/>
</dbReference>
<evidence type="ECO:0000313" key="1">
    <source>
        <dbReference type="EMBL" id="KAG5682029.1"/>
    </source>
</evidence>
<evidence type="ECO:0008006" key="3">
    <source>
        <dbReference type="Google" id="ProtNLM"/>
    </source>
</evidence>
<dbReference type="Pfam" id="PF05219">
    <property type="entry name" value="DREV"/>
    <property type="match status" value="1"/>
</dbReference>
<accession>A0A9J6CJ98</accession>
<dbReference type="Gene3D" id="3.40.50.150">
    <property type="entry name" value="Vaccinia Virus protein VP39"/>
    <property type="match status" value="1"/>
</dbReference>
<reference evidence="1" key="1">
    <citation type="submission" date="2021-03" db="EMBL/GenBank/DDBJ databases">
        <title>Chromosome level genome of the anhydrobiotic midge Polypedilum vanderplanki.</title>
        <authorList>
            <person name="Yoshida Y."/>
            <person name="Kikawada T."/>
            <person name="Gusev O."/>
        </authorList>
    </citation>
    <scope>NUCLEOTIDE SEQUENCE</scope>
    <source>
        <strain evidence="1">NIAS01</strain>
        <tissue evidence="1">Whole body or cell culture</tissue>
    </source>
</reference>
<organism evidence="1 2">
    <name type="scientific">Polypedilum vanderplanki</name>
    <name type="common">Sleeping chironomid midge</name>
    <dbReference type="NCBI Taxonomy" id="319348"/>
    <lineage>
        <taxon>Eukaryota</taxon>
        <taxon>Metazoa</taxon>
        <taxon>Ecdysozoa</taxon>
        <taxon>Arthropoda</taxon>
        <taxon>Hexapoda</taxon>
        <taxon>Insecta</taxon>
        <taxon>Pterygota</taxon>
        <taxon>Neoptera</taxon>
        <taxon>Endopterygota</taxon>
        <taxon>Diptera</taxon>
        <taxon>Nematocera</taxon>
        <taxon>Chironomoidea</taxon>
        <taxon>Chironomidae</taxon>
        <taxon>Chironominae</taxon>
        <taxon>Polypedilum</taxon>
        <taxon>Polypedilum</taxon>
    </lineage>
</organism>
<dbReference type="InterPro" id="IPR007884">
    <property type="entry name" value="METL9"/>
</dbReference>
<comment type="caution">
    <text evidence="1">The sequence shown here is derived from an EMBL/GenBank/DDBJ whole genome shotgun (WGS) entry which is preliminary data.</text>
</comment>